<evidence type="ECO:0000313" key="1">
    <source>
        <dbReference type="EMBL" id="GES88610.1"/>
    </source>
</evidence>
<dbReference type="AlphaFoldDB" id="A0A8H3QPU6"/>
<dbReference type="OrthoDB" id="2360896at2759"/>
<evidence type="ECO:0000313" key="2">
    <source>
        <dbReference type="Proteomes" id="UP000615446"/>
    </source>
</evidence>
<proteinExistence type="predicted"/>
<dbReference type="Proteomes" id="UP000615446">
    <property type="component" value="Unassembled WGS sequence"/>
</dbReference>
<comment type="caution">
    <text evidence="1">The sequence shown here is derived from an EMBL/GenBank/DDBJ whole genome shotgun (WGS) entry which is preliminary data.</text>
</comment>
<accession>A0A8H3QPU6</accession>
<name>A0A8H3QPU6_9GLOM</name>
<protein>
    <submittedName>
        <fullName evidence="1">Uncharacterized protein</fullName>
    </submittedName>
</protein>
<dbReference type="EMBL" id="BLAL01000180">
    <property type="protein sequence ID" value="GES88610.1"/>
    <property type="molecule type" value="Genomic_DNA"/>
</dbReference>
<sequence>MIIPNCMIYSSLGYAIKDILTIQLQCQIIRLHNQLQNKRLFDTLFKLSIIRLQQETLSVNNILTEWKIHLKDLKIKYNLIASTLAIMYDNNLTWQFNIKCKIMGGQLPITQVLNLNMLFKDKLNYHLQYHNIYFLSQIMATDGIRFFTYSNL</sequence>
<reference evidence="1" key="1">
    <citation type="submission" date="2019-10" db="EMBL/GenBank/DDBJ databases">
        <title>Conservation and host-specific expression of non-tandemly repeated heterogenous ribosome RNA gene in arbuscular mycorrhizal fungi.</title>
        <authorList>
            <person name="Maeda T."/>
            <person name="Kobayashi Y."/>
            <person name="Nakagawa T."/>
            <person name="Ezawa T."/>
            <person name="Yamaguchi K."/>
            <person name="Bino T."/>
            <person name="Nishimoto Y."/>
            <person name="Shigenobu S."/>
            <person name="Kawaguchi M."/>
        </authorList>
    </citation>
    <scope>NUCLEOTIDE SEQUENCE</scope>
    <source>
        <strain evidence="1">HR1</strain>
    </source>
</reference>
<gene>
    <name evidence="1" type="ORF">RCL2_001555000</name>
</gene>
<organism evidence="1 2">
    <name type="scientific">Rhizophagus clarus</name>
    <dbReference type="NCBI Taxonomy" id="94130"/>
    <lineage>
        <taxon>Eukaryota</taxon>
        <taxon>Fungi</taxon>
        <taxon>Fungi incertae sedis</taxon>
        <taxon>Mucoromycota</taxon>
        <taxon>Glomeromycotina</taxon>
        <taxon>Glomeromycetes</taxon>
        <taxon>Glomerales</taxon>
        <taxon>Glomeraceae</taxon>
        <taxon>Rhizophagus</taxon>
    </lineage>
</organism>